<name>A0ABU3V1X9_9ACTN</name>
<dbReference type="Proteomes" id="UP001257627">
    <property type="component" value="Unassembled WGS sequence"/>
</dbReference>
<dbReference type="EMBL" id="JARAKF010000001">
    <property type="protein sequence ID" value="MDU8999995.1"/>
    <property type="molecule type" value="Genomic_DNA"/>
</dbReference>
<gene>
    <name evidence="1" type="ORF">PU648_48315</name>
</gene>
<reference evidence="1 2" key="1">
    <citation type="submission" date="2023-02" db="EMBL/GenBank/DDBJ databases">
        <authorList>
            <person name="Maleckis M."/>
        </authorList>
    </citation>
    <scope>NUCLEOTIDE SEQUENCE [LARGE SCALE GENOMIC DNA]</scope>
    <source>
        <strain evidence="1 2">P8-A2</strain>
    </source>
</reference>
<proteinExistence type="predicted"/>
<evidence type="ECO:0000313" key="1">
    <source>
        <dbReference type="EMBL" id="MDU8999995.1"/>
    </source>
</evidence>
<dbReference type="RefSeq" id="WP_316736693.1">
    <property type="nucleotide sequence ID" value="NZ_JARAKF010000001.1"/>
</dbReference>
<accession>A0ABU3V1X9</accession>
<organism evidence="1 2">
    <name type="scientific">Streptomyces mirabilis</name>
    <dbReference type="NCBI Taxonomy" id="68239"/>
    <lineage>
        <taxon>Bacteria</taxon>
        <taxon>Bacillati</taxon>
        <taxon>Actinomycetota</taxon>
        <taxon>Actinomycetes</taxon>
        <taxon>Kitasatosporales</taxon>
        <taxon>Streptomycetaceae</taxon>
        <taxon>Streptomyces</taxon>
    </lineage>
</organism>
<protein>
    <submittedName>
        <fullName evidence="1">Uncharacterized protein</fullName>
    </submittedName>
</protein>
<sequence length="65" mass="7187">MRATPENNGVRTEVDVANTYERDATYSIQKPLSYRMCSLSFRCSGMVSVSSWEGSGDQFVLDDAG</sequence>
<keyword evidence="2" id="KW-1185">Reference proteome</keyword>
<comment type="caution">
    <text evidence="1">The sequence shown here is derived from an EMBL/GenBank/DDBJ whole genome shotgun (WGS) entry which is preliminary data.</text>
</comment>
<evidence type="ECO:0000313" key="2">
    <source>
        <dbReference type="Proteomes" id="UP001257627"/>
    </source>
</evidence>